<keyword evidence="5 6" id="KW-0472">Membrane</keyword>
<dbReference type="EMBL" id="FOZG01000003">
    <property type="protein sequence ID" value="SFS09896.1"/>
    <property type="molecule type" value="Genomic_DNA"/>
</dbReference>
<dbReference type="PANTHER" id="PTHR43124">
    <property type="entry name" value="PURINE EFFLUX PUMP PBUE"/>
    <property type="match status" value="1"/>
</dbReference>
<feature type="transmembrane region" description="Helical" evidence="6">
    <location>
        <begin position="83"/>
        <end position="103"/>
    </location>
</feature>
<dbReference type="AlphaFoldDB" id="A0A1I6M2H9"/>
<dbReference type="STRING" id="1166337.SAMN05192580_3341"/>
<feature type="transmembrane region" description="Helical" evidence="6">
    <location>
        <begin position="358"/>
        <end position="383"/>
    </location>
</feature>
<evidence type="ECO:0000256" key="5">
    <source>
        <dbReference type="ARBA" id="ARBA00023136"/>
    </source>
</evidence>
<feature type="transmembrane region" description="Helical" evidence="6">
    <location>
        <begin position="177"/>
        <end position="197"/>
    </location>
</feature>
<dbReference type="GO" id="GO:0005886">
    <property type="term" value="C:plasma membrane"/>
    <property type="evidence" value="ECO:0007669"/>
    <property type="project" value="UniProtKB-SubCell"/>
</dbReference>
<evidence type="ECO:0000256" key="1">
    <source>
        <dbReference type="ARBA" id="ARBA00004651"/>
    </source>
</evidence>
<feature type="transmembrane region" description="Helical" evidence="6">
    <location>
        <begin position="395"/>
        <end position="415"/>
    </location>
</feature>
<organism evidence="8 9">
    <name type="scientific">Sphingomonas jatrophae</name>
    <dbReference type="NCBI Taxonomy" id="1166337"/>
    <lineage>
        <taxon>Bacteria</taxon>
        <taxon>Pseudomonadati</taxon>
        <taxon>Pseudomonadota</taxon>
        <taxon>Alphaproteobacteria</taxon>
        <taxon>Sphingomonadales</taxon>
        <taxon>Sphingomonadaceae</taxon>
        <taxon>Sphingomonas</taxon>
    </lineage>
</organism>
<keyword evidence="3 6" id="KW-0812">Transmembrane</keyword>
<protein>
    <submittedName>
        <fullName evidence="8">Predicted arabinose efflux permease, MFS family</fullName>
    </submittedName>
</protein>
<dbReference type="InterPro" id="IPR036259">
    <property type="entry name" value="MFS_trans_sf"/>
</dbReference>
<feature type="transmembrane region" description="Helical" evidence="6">
    <location>
        <begin position="299"/>
        <end position="319"/>
    </location>
</feature>
<feature type="transmembrane region" description="Helical" evidence="6">
    <location>
        <begin position="55"/>
        <end position="76"/>
    </location>
</feature>
<evidence type="ECO:0000313" key="9">
    <source>
        <dbReference type="Proteomes" id="UP000198824"/>
    </source>
</evidence>
<dbReference type="InterPro" id="IPR020846">
    <property type="entry name" value="MFS_dom"/>
</dbReference>
<evidence type="ECO:0000256" key="3">
    <source>
        <dbReference type="ARBA" id="ARBA00022692"/>
    </source>
</evidence>
<dbReference type="PANTHER" id="PTHR43124:SF3">
    <property type="entry name" value="CHLORAMPHENICOL EFFLUX PUMP RV0191"/>
    <property type="match status" value="1"/>
</dbReference>
<feature type="transmembrane region" description="Helical" evidence="6">
    <location>
        <begin position="227"/>
        <end position="252"/>
    </location>
</feature>
<proteinExistence type="predicted"/>
<dbReference type="Proteomes" id="UP000198824">
    <property type="component" value="Unassembled WGS sequence"/>
</dbReference>
<dbReference type="GO" id="GO:0022857">
    <property type="term" value="F:transmembrane transporter activity"/>
    <property type="evidence" value="ECO:0007669"/>
    <property type="project" value="InterPro"/>
</dbReference>
<name>A0A1I6M2H9_9SPHN</name>
<reference evidence="8 9" key="1">
    <citation type="submission" date="2016-10" db="EMBL/GenBank/DDBJ databases">
        <authorList>
            <person name="de Groot N.N."/>
        </authorList>
    </citation>
    <scope>NUCLEOTIDE SEQUENCE [LARGE SCALE GENOMIC DNA]</scope>
    <source>
        <strain evidence="8 9">S5-249</strain>
    </source>
</reference>
<feature type="transmembrane region" description="Helical" evidence="6">
    <location>
        <begin position="109"/>
        <end position="130"/>
    </location>
</feature>
<feature type="domain" description="Major facilitator superfamily (MFS) profile" evidence="7">
    <location>
        <begin position="17"/>
        <end position="418"/>
    </location>
</feature>
<sequence length="424" mass="42734">MASIAAPVPSLGRVAWPLGVLALGMAAGFAAMGSFGTVQESAKAELLLSDRTLGLVQGVAAAVPLALFSVPVGIMVDRWNRVRLFLALAMLWTLGTLLTAYAPDAASLFVARMMTGTGATGALTAALSLAADLCQPAQRGRAMLVVTLGKTLGMAAGFGLVGTMFGGLGDGIFGLPAWRGVHVALAAILALCLLPLLTLREPARREVATQNALLGIVARELWTRRGFLAPLFLGQVSVVMADNSALIWAAPVLGRHYGLGPDQFAGWMGALIFGTGLGGAILGGLAADWGQRSGRRGGVLRGALIAAAIGAPAALFPVAGSVPLFAVAMGVLVLCGTVTGLITSVALTVLIPNEARGLCIGLFIAVAGVIGFGIAPSMVAWVSGMMGGEGHLAPALAIVGVVTGVIAVVAFALAIRNAPAAPVR</sequence>
<feature type="transmembrane region" description="Helical" evidence="6">
    <location>
        <begin position="142"/>
        <end position="165"/>
    </location>
</feature>
<dbReference type="OrthoDB" id="7187764at2"/>
<dbReference type="Gene3D" id="1.20.1250.20">
    <property type="entry name" value="MFS general substrate transporter like domains"/>
    <property type="match status" value="1"/>
</dbReference>
<evidence type="ECO:0000256" key="6">
    <source>
        <dbReference type="SAM" id="Phobius"/>
    </source>
</evidence>
<keyword evidence="9" id="KW-1185">Reference proteome</keyword>
<dbReference type="SUPFAM" id="SSF103473">
    <property type="entry name" value="MFS general substrate transporter"/>
    <property type="match status" value="1"/>
</dbReference>
<keyword evidence="4 6" id="KW-1133">Transmembrane helix</keyword>
<dbReference type="PROSITE" id="PS50850">
    <property type="entry name" value="MFS"/>
    <property type="match status" value="1"/>
</dbReference>
<evidence type="ECO:0000313" key="8">
    <source>
        <dbReference type="EMBL" id="SFS09896.1"/>
    </source>
</evidence>
<feature type="transmembrane region" description="Helical" evidence="6">
    <location>
        <begin position="264"/>
        <end position="287"/>
    </location>
</feature>
<evidence type="ECO:0000256" key="4">
    <source>
        <dbReference type="ARBA" id="ARBA00022989"/>
    </source>
</evidence>
<feature type="transmembrane region" description="Helical" evidence="6">
    <location>
        <begin position="14"/>
        <end position="35"/>
    </location>
</feature>
<accession>A0A1I6M2H9</accession>
<dbReference type="RefSeq" id="WP_093316214.1">
    <property type="nucleotide sequence ID" value="NZ_FOZG01000003.1"/>
</dbReference>
<dbReference type="InterPro" id="IPR050189">
    <property type="entry name" value="MFS_Efflux_Transporters"/>
</dbReference>
<keyword evidence="2" id="KW-1003">Cell membrane</keyword>
<dbReference type="InterPro" id="IPR011701">
    <property type="entry name" value="MFS"/>
</dbReference>
<evidence type="ECO:0000256" key="2">
    <source>
        <dbReference type="ARBA" id="ARBA00022475"/>
    </source>
</evidence>
<gene>
    <name evidence="8" type="ORF">SAMN05192580_3341</name>
</gene>
<comment type="subcellular location">
    <subcellularLocation>
        <location evidence="1">Cell membrane</location>
        <topology evidence="1">Multi-pass membrane protein</topology>
    </subcellularLocation>
</comment>
<feature type="transmembrane region" description="Helical" evidence="6">
    <location>
        <begin position="325"/>
        <end position="351"/>
    </location>
</feature>
<dbReference type="Pfam" id="PF07690">
    <property type="entry name" value="MFS_1"/>
    <property type="match status" value="1"/>
</dbReference>
<evidence type="ECO:0000259" key="7">
    <source>
        <dbReference type="PROSITE" id="PS50850"/>
    </source>
</evidence>